<protein>
    <submittedName>
        <fullName evidence="2">Uncharacterized protein</fullName>
    </submittedName>
</protein>
<keyword evidence="3" id="KW-1185">Reference proteome</keyword>
<evidence type="ECO:0000256" key="1">
    <source>
        <dbReference type="SAM" id="Phobius"/>
    </source>
</evidence>
<dbReference type="EMBL" id="CP071793">
    <property type="protein sequence ID" value="QTD47963.1"/>
    <property type="molecule type" value="Genomic_DNA"/>
</dbReference>
<gene>
    <name evidence="2" type="ORF">J3U87_20445</name>
</gene>
<keyword evidence="1" id="KW-1133">Transmembrane helix</keyword>
<dbReference type="RefSeq" id="WP_237377627.1">
    <property type="nucleotide sequence ID" value="NZ_CP071793.1"/>
</dbReference>
<reference evidence="2" key="1">
    <citation type="submission" date="2021-03" db="EMBL/GenBank/DDBJ databases">
        <title>Acanthopleuribacteraceae sp. M133.</title>
        <authorList>
            <person name="Wang G."/>
        </authorList>
    </citation>
    <scope>NUCLEOTIDE SEQUENCE</scope>
    <source>
        <strain evidence="2">M133</strain>
    </source>
</reference>
<dbReference type="AlphaFoldDB" id="A0A8A4TEB6"/>
<sequence length="157" mass="18295">MILLTLLELFFKWRYIRHAGQLRCQVRYTLVNYLIAGLYTFWLAIAQPFRTEHIPILILFICVSVLALVEILSPLKFREGGISNALFRVPWAHVKDWEWRGNRLRLHTQRGLILPDTIVWKIPESRLQEIEDLLQAHVPEKHLNPEATSSPSGTESS</sequence>
<evidence type="ECO:0000313" key="3">
    <source>
        <dbReference type="Proteomes" id="UP000663929"/>
    </source>
</evidence>
<feature type="transmembrane region" description="Helical" evidence="1">
    <location>
        <begin position="53"/>
        <end position="72"/>
    </location>
</feature>
<organism evidence="2 3">
    <name type="scientific">Sulfidibacter corallicola</name>
    <dbReference type="NCBI Taxonomy" id="2818388"/>
    <lineage>
        <taxon>Bacteria</taxon>
        <taxon>Pseudomonadati</taxon>
        <taxon>Acidobacteriota</taxon>
        <taxon>Holophagae</taxon>
        <taxon>Acanthopleuribacterales</taxon>
        <taxon>Acanthopleuribacteraceae</taxon>
        <taxon>Sulfidibacter</taxon>
    </lineage>
</organism>
<keyword evidence="1" id="KW-0812">Transmembrane</keyword>
<name>A0A8A4TEB6_SULCO</name>
<dbReference type="KEGG" id="scor:J3U87_20445"/>
<evidence type="ECO:0000313" key="2">
    <source>
        <dbReference type="EMBL" id="QTD47963.1"/>
    </source>
</evidence>
<accession>A0A8A4TEB6</accession>
<feature type="transmembrane region" description="Helical" evidence="1">
    <location>
        <begin position="30"/>
        <end position="47"/>
    </location>
</feature>
<proteinExistence type="predicted"/>
<dbReference type="Proteomes" id="UP000663929">
    <property type="component" value="Chromosome"/>
</dbReference>
<keyword evidence="1" id="KW-0472">Membrane</keyword>